<accession>A0A0K8P3J2</accession>
<dbReference type="STRING" id="1547922.ISF6_2994"/>
<protein>
    <submittedName>
        <fullName evidence="2">Dehydrogenase with different specificities</fullName>
    </submittedName>
</protein>
<dbReference type="Pfam" id="PF13561">
    <property type="entry name" value="adh_short_C2"/>
    <property type="match status" value="1"/>
</dbReference>
<dbReference type="OrthoDB" id="9806974at2"/>
<dbReference type="PANTHER" id="PTHR42760">
    <property type="entry name" value="SHORT-CHAIN DEHYDROGENASES/REDUCTASES FAMILY MEMBER"/>
    <property type="match status" value="1"/>
</dbReference>
<organism evidence="2 3">
    <name type="scientific">Piscinibacter sakaiensis</name>
    <name type="common">Ideonella sakaiensis</name>
    <dbReference type="NCBI Taxonomy" id="1547922"/>
    <lineage>
        <taxon>Bacteria</taxon>
        <taxon>Pseudomonadati</taxon>
        <taxon>Pseudomonadota</taxon>
        <taxon>Betaproteobacteria</taxon>
        <taxon>Burkholderiales</taxon>
        <taxon>Sphaerotilaceae</taxon>
        <taxon>Piscinibacter</taxon>
    </lineage>
</organism>
<dbReference type="GO" id="GO:0016616">
    <property type="term" value="F:oxidoreductase activity, acting on the CH-OH group of donors, NAD or NADP as acceptor"/>
    <property type="evidence" value="ECO:0007669"/>
    <property type="project" value="TreeGrafter"/>
</dbReference>
<reference evidence="2 3" key="2">
    <citation type="journal article" date="2016" name="Science">
        <title>A bacterium that degrades and assimilates poly(ethylene terephthalate).</title>
        <authorList>
            <person name="Yoshida S."/>
            <person name="Hiraga K."/>
            <person name="Takehana T."/>
            <person name="Taniguchi I."/>
            <person name="Yamaji H."/>
            <person name="Maeda Y."/>
            <person name="Toyohara K."/>
            <person name="Miyamoto K."/>
            <person name="Kimura Y."/>
            <person name="Oda K."/>
        </authorList>
    </citation>
    <scope>NUCLEOTIDE SEQUENCE [LARGE SCALE GENOMIC DNA]</scope>
    <source>
        <strain evidence="3">NBRC 110686 / TISTR 2288 / 201-F6</strain>
    </source>
</reference>
<dbReference type="PANTHER" id="PTHR42760:SF132">
    <property type="entry name" value="SHORT-CHAIN DEHYDROGENASE_REDUCTASE FAMILY PROTEIN"/>
    <property type="match status" value="1"/>
</dbReference>
<dbReference type="SUPFAM" id="SSF51735">
    <property type="entry name" value="NAD(P)-binding Rossmann-fold domains"/>
    <property type="match status" value="1"/>
</dbReference>
<evidence type="ECO:0000313" key="2">
    <source>
        <dbReference type="EMBL" id="GAP37139.1"/>
    </source>
</evidence>
<proteinExistence type="inferred from homology"/>
<name>A0A0K8P3J2_PISS1</name>
<dbReference type="RefSeq" id="WP_054021092.1">
    <property type="nucleotide sequence ID" value="NZ_BBYR01000043.1"/>
</dbReference>
<dbReference type="Proteomes" id="UP000037660">
    <property type="component" value="Unassembled WGS sequence"/>
</dbReference>
<dbReference type="FunFam" id="3.40.50.720:FF:000084">
    <property type="entry name" value="Short-chain dehydrogenase reductase"/>
    <property type="match status" value="1"/>
</dbReference>
<dbReference type="EMBL" id="BBYR01000043">
    <property type="protein sequence ID" value="GAP37139.1"/>
    <property type="molecule type" value="Genomic_DNA"/>
</dbReference>
<sequence>MQLDFKDRTVLVVGGTSGIGNGIAQAFRAAGARVHVWGTRRAATDYRPEEGSVMDGLAFASVDVSSAESIRDAEAGFDALDVLVLSQGAVAYRRAEFEDATFRRVVDVNLNSLMSCASRFHPMLKASRGSVVIVSSVSAYKSAIGTPAYAASKAAAVSLTRSLGAAWAGDGIRVNGIAPGLVATKMTKVTTDHPERLASTVARIPAGRIGTPQDMASVVLFLASPLAGYVVGHTIPVDGGLSA</sequence>
<dbReference type="InterPro" id="IPR036291">
    <property type="entry name" value="NAD(P)-bd_dom_sf"/>
</dbReference>
<reference evidence="3" key="1">
    <citation type="submission" date="2015-07" db="EMBL/GenBank/DDBJ databases">
        <title>Discovery of a poly(ethylene terephthalate assimilation.</title>
        <authorList>
            <person name="Yoshida S."/>
            <person name="Hiraga K."/>
            <person name="Takehana T."/>
            <person name="Taniguchi I."/>
            <person name="Yamaji H."/>
            <person name="Maeda Y."/>
            <person name="Toyohara K."/>
            <person name="Miyamoto K."/>
            <person name="Kimura Y."/>
            <person name="Oda K."/>
        </authorList>
    </citation>
    <scope>NUCLEOTIDE SEQUENCE [LARGE SCALE GENOMIC DNA]</scope>
    <source>
        <strain evidence="3">NBRC 110686 / TISTR 2288 / 201-F6</strain>
    </source>
</reference>
<dbReference type="InterPro" id="IPR020904">
    <property type="entry name" value="Sc_DH/Rdtase_CS"/>
</dbReference>
<comment type="similarity">
    <text evidence="1">Belongs to the short-chain dehydrogenases/reductases (SDR) family.</text>
</comment>
<dbReference type="InterPro" id="IPR002347">
    <property type="entry name" value="SDR_fam"/>
</dbReference>
<dbReference type="Gene3D" id="3.40.50.720">
    <property type="entry name" value="NAD(P)-binding Rossmann-like Domain"/>
    <property type="match status" value="1"/>
</dbReference>
<keyword evidence="3" id="KW-1185">Reference proteome</keyword>
<dbReference type="PRINTS" id="PR00081">
    <property type="entry name" value="GDHRDH"/>
</dbReference>
<dbReference type="AlphaFoldDB" id="A0A0K8P3J2"/>
<dbReference type="PROSITE" id="PS00061">
    <property type="entry name" value="ADH_SHORT"/>
    <property type="match status" value="1"/>
</dbReference>
<comment type="caution">
    <text evidence="2">The sequence shown here is derived from an EMBL/GenBank/DDBJ whole genome shotgun (WGS) entry which is preliminary data.</text>
</comment>
<dbReference type="PRINTS" id="PR00080">
    <property type="entry name" value="SDRFAMILY"/>
</dbReference>
<gene>
    <name evidence="2" type="ORF">ISF6_2994</name>
</gene>
<evidence type="ECO:0000313" key="3">
    <source>
        <dbReference type="Proteomes" id="UP000037660"/>
    </source>
</evidence>
<evidence type="ECO:0000256" key="1">
    <source>
        <dbReference type="ARBA" id="ARBA00006484"/>
    </source>
</evidence>